<feature type="transmembrane region" description="Helical" evidence="1">
    <location>
        <begin position="150"/>
        <end position="170"/>
    </location>
</feature>
<feature type="transmembrane region" description="Helical" evidence="1">
    <location>
        <begin position="47"/>
        <end position="68"/>
    </location>
</feature>
<evidence type="ECO:0000313" key="3">
    <source>
        <dbReference type="Proteomes" id="UP000012249"/>
    </source>
</evidence>
<feature type="transmembrane region" description="Helical" evidence="1">
    <location>
        <begin position="12"/>
        <end position="35"/>
    </location>
</feature>
<keyword evidence="1" id="KW-1133">Transmembrane helix</keyword>
<evidence type="ECO:0000256" key="1">
    <source>
        <dbReference type="SAM" id="Phobius"/>
    </source>
</evidence>
<organism evidence="2 3">
    <name type="scientific">Leptospira weilii str. Ecochallenge</name>
    <dbReference type="NCBI Taxonomy" id="1049986"/>
    <lineage>
        <taxon>Bacteria</taxon>
        <taxon>Pseudomonadati</taxon>
        <taxon>Spirochaetota</taxon>
        <taxon>Spirochaetia</taxon>
        <taxon>Leptospirales</taxon>
        <taxon>Leptospiraceae</taxon>
        <taxon>Leptospira</taxon>
    </lineage>
</organism>
<evidence type="ECO:0000313" key="2">
    <source>
        <dbReference type="EMBL" id="EMY12399.1"/>
    </source>
</evidence>
<protein>
    <recommendedName>
        <fullName evidence="4">7TM diverse intracellular signaling</fullName>
    </recommendedName>
</protein>
<feature type="transmembrane region" description="Helical" evidence="1">
    <location>
        <begin position="107"/>
        <end position="130"/>
    </location>
</feature>
<evidence type="ECO:0008006" key="4">
    <source>
        <dbReference type="Google" id="ProtNLM"/>
    </source>
</evidence>
<name>N1U3B0_9LEPT</name>
<dbReference type="AlphaFoldDB" id="N1U3B0"/>
<sequence length="191" mass="22296">MGLDFLRSDLILFNYYSFGSLLVTITTFFLAVFFLSLKRKTVATYHLGIAFLVFGLFEIGYFMAAFYYHPIAAYHRWLTGCLILPTITHFTQFFIRYPSNYNRKFGFWMMIFQHLLGFVVACFLFILLLFRKRSIILPPIIGISTLWSRVSILHCLSLFTPLLLLSLFRLGESLSIRKRKGSQSSYFPSDL</sequence>
<dbReference type="Proteomes" id="UP000012249">
    <property type="component" value="Unassembled WGS sequence"/>
</dbReference>
<keyword evidence="1" id="KW-0812">Transmembrane</keyword>
<comment type="caution">
    <text evidence="2">The sequence shown here is derived from an EMBL/GenBank/DDBJ whole genome shotgun (WGS) entry which is preliminary data.</text>
</comment>
<gene>
    <name evidence="2" type="ORF">LEP1GSC043_1145</name>
</gene>
<feature type="transmembrane region" description="Helical" evidence="1">
    <location>
        <begin position="74"/>
        <end position="95"/>
    </location>
</feature>
<keyword evidence="1" id="KW-0472">Membrane</keyword>
<accession>N1U3B0</accession>
<reference evidence="2 3" key="1">
    <citation type="submission" date="2013-02" db="EMBL/GenBank/DDBJ databases">
        <authorList>
            <person name="Harkins D.M."/>
            <person name="Durkin A.S."/>
            <person name="Brinkac L.M."/>
            <person name="Haft D.H."/>
            <person name="Selengut J.D."/>
            <person name="Sanka R."/>
            <person name="DePew J."/>
            <person name="Purushe J."/>
            <person name="Haake D.A."/>
            <person name="Matsunaga J."/>
            <person name="Vinetz J.M."/>
            <person name="Sutton G.G."/>
            <person name="Nierman W.C."/>
            <person name="Fouts D.E."/>
        </authorList>
    </citation>
    <scope>NUCLEOTIDE SEQUENCE [LARGE SCALE GENOMIC DNA]</scope>
    <source>
        <strain evidence="2 3">Ecochallenge</strain>
    </source>
</reference>
<dbReference type="EMBL" id="AHMI02000304">
    <property type="protein sequence ID" value="EMY12399.1"/>
    <property type="molecule type" value="Genomic_DNA"/>
</dbReference>
<proteinExistence type="predicted"/>